<dbReference type="InterPro" id="IPR044878">
    <property type="entry name" value="UbiA_sf"/>
</dbReference>
<feature type="transmembrane region" description="Helical" evidence="14">
    <location>
        <begin position="277"/>
        <end position="294"/>
    </location>
</feature>
<dbReference type="GO" id="GO:0005886">
    <property type="term" value="C:plasma membrane"/>
    <property type="evidence" value="ECO:0007669"/>
    <property type="project" value="UniProtKB-SubCell"/>
</dbReference>
<dbReference type="GO" id="GO:0008495">
    <property type="term" value="F:protoheme IX farnesyltransferase activity"/>
    <property type="evidence" value="ECO:0007669"/>
    <property type="project" value="UniProtKB-UniRule"/>
</dbReference>
<protein>
    <recommendedName>
        <fullName evidence="11 14">Protoheme IX farnesyltransferase</fullName>
        <ecNumber evidence="3 14">2.5.1.141</ecNumber>
    </recommendedName>
    <alternativeName>
        <fullName evidence="12 14">Heme B farnesyltransferase</fullName>
    </alternativeName>
    <alternativeName>
        <fullName evidence="10 14">Heme O synthase</fullName>
    </alternativeName>
</protein>
<feature type="transmembrane region" description="Helical" evidence="14">
    <location>
        <begin position="122"/>
        <end position="142"/>
    </location>
</feature>
<dbReference type="Proteomes" id="UP000318242">
    <property type="component" value="Unassembled WGS sequence"/>
</dbReference>
<evidence type="ECO:0000256" key="7">
    <source>
        <dbReference type="ARBA" id="ARBA00022989"/>
    </source>
</evidence>
<feature type="transmembrane region" description="Helical" evidence="14">
    <location>
        <begin position="246"/>
        <end position="265"/>
    </location>
</feature>
<dbReference type="RefSeq" id="WP_141270540.1">
    <property type="nucleotide sequence ID" value="NZ_BJLH01000005.1"/>
</dbReference>
<comment type="caution">
    <text evidence="15">The sequence shown here is derived from an EMBL/GenBank/DDBJ whole genome shotgun (WGS) entry which is preliminary data.</text>
</comment>
<comment type="catalytic activity">
    <reaction evidence="13 14">
        <text>heme b + (2E,6E)-farnesyl diphosphate + H2O = Fe(II)-heme o + diphosphate</text>
        <dbReference type="Rhea" id="RHEA:28070"/>
        <dbReference type="ChEBI" id="CHEBI:15377"/>
        <dbReference type="ChEBI" id="CHEBI:33019"/>
        <dbReference type="ChEBI" id="CHEBI:60344"/>
        <dbReference type="ChEBI" id="CHEBI:60530"/>
        <dbReference type="ChEBI" id="CHEBI:175763"/>
        <dbReference type="EC" id="2.5.1.141"/>
    </reaction>
</comment>
<dbReference type="Gene3D" id="1.10.357.140">
    <property type="entry name" value="UbiA prenyltransferase"/>
    <property type="match status" value="1"/>
</dbReference>
<evidence type="ECO:0000313" key="16">
    <source>
        <dbReference type="Proteomes" id="UP000318242"/>
    </source>
</evidence>
<keyword evidence="9 14" id="KW-0472">Membrane</keyword>
<evidence type="ECO:0000256" key="1">
    <source>
        <dbReference type="ARBA" id="ARBA00004651"/>
    </source>
</evidence>
<dbReference type="InterPro" id="IPR000537">
    <property type="entry name" value="UbiA_prenyltransferase"/>
</dbReference>
<comment type="subcellular location">
    <subcellularLocation>
        <location evidence="1 14">Cell membrane</location>
        <topology evidence="1 14">Multi-pass membrane protein</topology>
    </subcellularLocation>
</comment>
<evidence type="ECO:0000256" key="9">
    <source>
        <dbReference type="ARBA" id="ARBA00023136"/>
    </source>
</evidence>
<comment type="pathway">
    <text evidence="2 14">Porphyrin-containing compound metabolism; heme O biosynthesis; heme O from protoheme: step 1/1.</text>
</comment>
<feature type="transmembrane region" description="Helical" evidence="14">
    <location>
        <begin position="54"/>
        <end position="74"/>
    </location>
</feature>
<proteinExistence type="inferred from homology"/>
<feature type="transmembrane region" description="Helical" evidence="14">
    <location>
        <begin position="149"/>
        <end position="168"/>
    </location>
</feature>
<dbReference type="UniPathway" id="UPA00834">
    <property type="reaction ID" value="UER00712"/>
</dbReference>
<organism evidence="15 16">
    <name type="scientific">Vibrio comitans NBRC 102076</name>
    <dbReference type="NCBI Taxonomy" id="1219078"/>
    <lineage>
        <taxon>Bacteria</taxon>
        <taxon>Pseudomonadati</taxon>
        <taxon>Pseudomonadota</taxon>
        <taxon>Gammaproteobacteria</taxon>
        <taxon>Vibrionales</taxon>
        <taxon>Vibrionaceae</taxon>
        <taxon>Vibrio</taxon>
    </lineage>
</organism>
<evidence type="ECO:0000256" key="5">
    <source>
        <dbReference type="ARBA" id="ARBA00022679"/>
    </source>
</evidence>
<dbReference type="PANTHER" id="PTHR43448">
    <property type="entry name" value="PROTOHEME IX FARNESYLTRANSFERASE, MITOCHONDRIAL"/>
    <property type="match status" value="1"/>
</dbReference>
<keyword evidence="6 14" id="KW-0812">Transmembrane</keyword>
<evidence type="ECO:0000256" key="4">
    <source>
        <dbReference type="ARBA" id="ARBA00022475"/>
    </source>
</evidence>
<dbReference type="NCBIfam" id="NF003349">
    <property type="entry name" value="PRK04375.1-2"/>
    <property type="match status" value="1"/>
</dbReference>
<dbReference type="EC" id="2.5.1.141" evidence="3 14"/>
<evidence type="ECO:0000256" key="6">
    <source>
        <dbReference type="ARBA" id="ARBA00022692"/>
    </source>
</evidence>
<gene>
    <name evidence="15" type="primary">cyoE1</name>
    <name evidence="14" type="synonym">cyoE</name>
    <name evidence="15" type="ORF">VCO01S_13130</name>
</gene>
<keyword evidence="5 14" id="KW-0808">Transferase</keyword>
<dbReference type="PROSITE" id="PS00943">
    <property type="entry name" value="UBIA"/>
    <property type="match status" value="1"/>
</dbReference>
<comment type="similarity">
    <text evidence="14">Belongs to the UbiA prenyltransferase family. Protoheme IX farnesyltransferase subfamily.</text>
</comment>
<keyword evidence="4 14" id="KW-1003">Cell membrane</keyword>
<dbReference type="EMBL" id="BJLH01000005">
    <property type="protein sequence ID" value="GEA60120.1"/>
    <property type="molecule type" value="Genomic_DNA"/>
</dbReference>
<evidence type="ECO:0000313" key="15">
    <source>
        <dbReference type="EMBL" id="GEA60120.1"/>
    </source>
</evidence>
<dbReference type="OrthoDB" id="9814417at2"/>
<evidence type="ECO:0000256" key="11">
    <source>
        <dbReference type="ARBA" id="ARBA00040810"/>
    </source>
</evidence>
<dbReference type="InterPro" id="IPR030470">
    <property type="entry name" value="UbiA_prenylTrfase_CS"/>
</dbReference>
<comment type="function">
    <text evidence="14">Converts heme B (protoheme IX) to heme O by substitution of the vinyl group on carbon 2 of heme B porphyrin ring with a hydroxyethyl farnesyl side group.</text>
</comment>
<dbReference type="HAMAP" id="MF_00154">
    <property type="entry name" value="CyoE_CtaB"/>
    <property type="match status" value="1"/>
</dbReference>
<keyword evidence="8 14" id="KW-0350">Heme biosynthesis</keyword>
<reference evidence="15 16" key="1">
    <citation type="submission" date="2019-06" db="EMBL/GenBank/DDBJ databases">
        <title>Whole genome shotgun sequence of Vibrio comitans NBRC 102076.</title>
        <authorList>
            <person name="Hosoyama A."/>
            <person name="Uohara A."/>
            <person name="Ohji S."/>
            <person name="Ichikawa N."/>
        </authorList>
    </citation>
    <scope>NUCLEOTIDE SEQUENCE [LARGE SCALE GENOMIC DNA]</scope>
    <source>
        <strain evidence="15 16">NBRC 102076</strain>
    </source>
</reference>
<feature type="transmembrane region" description="Helical" evidence="14">
    <location>
        <begin position="223"/>
        <end position="240"/>
    </location>
</feature>
<sequence length="298" mass="32469">MSNLAGSQTLTRTRSTFQSYYQLTKPKVVALMLLTAVVGMCLAMPGALPLQQSLLGLLGIGLMAGSAAAFNHLIDQRIDAIMARTYKRPLPSGDLSSAKVFLFATSIGVVGFIILVAGVNTLTAVLTFASLLGYAVIYTLYLKRATPQNIVIAGIAGAMPPLLGWVAVTGELHANAWLLVMIIFIWTPPHFWALAIHRKDDYAKADIPMLPVTHGVEYTKTSILLYTILLALVCAMPVLVGMSGQIYLASSTILSAGFIYHAWKLKYKADNKQAMETFKFSIYHLMLLFVALLVDHYI</sequence>
<feature type="transmembrane region" description="Helical" evidence="14">
    <location>
        <begin position="174"/>
        <end position="195"/>
    </location>
</feature>
<accession>A0A4Y3IN09</accession>
<dbReference type="AlphaFoldDB" id="A0A4Y3IN09"/>
<dbReference type="GO" id="GO:0048034">
    <property type="term" value="P:heme O biosynthetic process"/>
    <property type="evidence" value="ECO:0007669"/>
    <property type="project" value="UniProtKB-UniRule"/>
</dbReference>
<dbReference type="PANTHER" id="PTHR43448:SF7">
    <property type="entry name" value="4-HYDROXYBENZOATE SOLANESYLTRANSFERASE"/>
    <property type="match status" value="1"/>
</dbReference>
<evidence type="ECO:0000256" key="8">
    <source>
        <dbReference type="ARBA" id="ARBA00023133"/>
    </source>
</evidence>
<evidence type="ECO:0000256" key="14">
    <source>
        <dbReference type="HAMAP-Rule" id="MF_00154"/>
    </source>
</evidence>
<evidence type="ECO:0000256" key="3">
    <source>
        <dbReference type="ARBA" id="ARBA00012292"/>
    </source>
</evidence>
<dbReference type="InterPro" id="IPR006369">
    <property type="entry name" value="Protohaem_IX_farnesylTrfase"/>
</dbReference>
<dbReference type="CDD" id="cd13957">
    <property type="entry name" value="PT_UbiA_Cox10"/>
    <property type="match status" value="1"/>
</dbReference>
<comment type="miscellaneous">
    <text evidence="14">Carbon 2 of the heme B porphyrin ring is defined according to the Fischer nomenclature.</text>
</comment>
<dbReference type="NCBIfam" id="TIGR01473">
    <property type="entry name" value="cyoE_ctaB"/>
    <property type="match status" value="1"/>
</dbReference>
<dbReference type="FunFam" id="1.10.357.140:FF:000001">
    <property type="entry name" value="Protoheme IX farnesyltransferase"/>
    <property type="match status" value="1"/>
</dbReference>
<evidence type="ECO:0000256" key="13">
    <source>
        <dbReference type="ARBA" id="ARBA00047690"/>
    </source>
</evidence>
<keyword evidence="7 14" id="KW-1133">Transmembrane helix</keyword>
<evidence type="ECO:0000256" key="10">
    <source>
        <dbReference type="ARBA" id="ARBA00030253"/>
    </source>
</evidence>
<evidence type="ECO:0000256" key="12">
    <source>
        <dbReference type="ARBA" id="ARBA00042475"/>
    </source>
</evidence>
<dbReference type="Pfam" id="PF01040">
    <property type="entry name" value="UbiA"/>
    <property type="match status" value="1"/>
</dbReference>
<keyword evidence="16" id="KW-1185">Reference proteome</keyword>
<name>A0A4Y3IN09_9VIBR</name>
<evidence type="ECO:0000256" key="2">
    <source>
        <dbReference type="ARBA" id="ARBA00004919"/>
    </source>
</evidence>
<feature type="transmembrane region" description="Helical" evidence="14">
    <location>
        <begin position="28"/>
        <end position="48"/>
    </location>
</feature>
<feature type="transmembrane region" description="Helical" evidence="14">
    <location>
        <begin position="95"/>
        <end position="116"/>
    </location>
</feature>